<dbReference type="GO" id="GO:0016853">
    <property type="term" value="F:isomerase activity"/>
    <property type="evidence" value="ECO:0007669"/>
    <property type="project" value="UniProtKB-KW"/>
</dbReference>
<evidence type="ECO:0000313" key="3">
    <source>
        <dbReference type="Proteomes" id="UP000823849"/>
    </source>
</evidence>
<accession>A0A9D2NA84</accession>
<evidence type="ECO:0000313" key="2">
    <source>
        <dbReference type="EMBL" id="HJC15570.1"/>
    </source>
</evidence>
<keyword evidence="2" id="KW-0413">Isomerase</keyword>
<dbReference type="Gene3D" id="3.20.20.150">
    <property type="entry name" value="Divalent-metal-dependent TIM barrel enzymes"/>
    <property type="match status" value="1"/>
</dbReference>
<dbReference type="Pfam" id="PF01261">
    <property type="entry name" value="AP_endonuc_2"/>
    <property type="match status" value="1"/>
</dbReference>
<reference evidence="2" key="1">
    <citation type="journal article" date="2021" name="PeerJ">
        <title>Extensive microbial diversity within the chicken gut microbiome revealed by metagenomics and culture.</title>
        <authorList>
            <person name="Gilroy R."/>
            <person name="Ravi A."/>
            <person name="Getino M."/>
            <person name="Pursley I."/>
            <person name="Horton D.L."/>
            <person name="Alikhan N.F."/>
            <person name="Baker D."/>
            <person name="Gharbi K."/>
            <person name="Hall N."/>
            <person name="Watson M."/>
            <person name="Adriaenssens E.M."/>
            <person name="Foster-Nyarko E."/>
            <person name="Jarju S."/>
            <person name="Secka A."/>
            <person name="Antonio M."/>
            <person name="Oren A."/>
            <person name="Chaudhuri R.R."/>
            <person name="La Ragione R."/>
            <person name="Hildebrand F."/>
            <person name="Pallen M.J."/>
        </authorList>
    </citation>
    <scope>NUCLEOTIDE SEQUENCE</scope>
    <source>
        <strain evidence="2">CHK185-5351</strain>
    </source>
</reference>
<protein>
    <submittedName>
        <fullName evidence="2">Sugar phosphate isomerase/epimerase</fullName>
    </submittedName>
</protein>
<dbReference type="Proteomes" id="UP000823849">
    <property type="component" value="Unassembled WGS sequence"/>
</dbReference>
<dbReference type="SUPFAM" id="SSF51658">
    <property type="entry name" value="Xylose isomerase-like"/>
    <property type="match status" value="1"/>
</dbReference>
<dbReference type="InterPro" id="IPR036237">
    <property type="entry name" value="Xyl_isomerase-like_sf"/>
</dbReference>
<dbReference type="PANTHER" id="PTHR12110:SF41">
    <property type="entry name" value="INOSOSE DEHYDRATASE"/>
    <property type="match status" value="1"/>
</dbReference>
<gene>
    <name evidence="2" type="ORF">H9705_07060</name>
</gene>
<dbReference type="AlphaFoldDB" id="A0A9D2NA84"/>
<proteinExistence type="predicted"/>
<sequence>MKRGLIGIQMSTIKKKIDELGAYETLKKCAELGYHCIEISQVPMTPENVAGMKKACDEFGIKVSSCTAALEPMMPGMPGEYLVSDFDKIVQDCKTLNCDMLRIGMLPMTCMGNREKALDFVKRADEMAEKLKAEGIDLYYHNHHVEFVRYDGEYLLDIIKNNTKYMGFELDIHWIHRGGENPVEFIKKYNGRIRLLHLKDYRIGEVKMPEGEFDAKAFMSAFNNIVEFAEVGEGTLPIKECIEAGLEGGSEYFLIEQDDTYGRDPFESLKISRDNLIKLGYADWFELEK</sequence>
<dbReference type="PANTHER" id="PTHR12110">
    <property type="entry name" value="HYDROXYPYRUVATE ISOMERASE"/>
    <property type="match status" value="1"/>
</dbReference>
<reference evidence="2" key="2">
    <citation type="submission" date="2021-04" db="EMBL/GenBank/DDBJ databases">
        <authorList>
            <person name="Gilroy R."/>
        </authorList>
    </citation>
    <scope>NUCLEOTIDE SEQUENCE</scope>
    <source>
        <strain evidence="2">CHK185-5351</strain>
    </source>
</reference>
<dbReference type="EMBL" id="DWWU01000030">
    <property type="protein sequence ID" value="HJC15570.1"/>
    <property type="molecule type" value="Genomic_DNA"/>
</dbReference>
<comment type="caution">
    <text evidence="2">The sequence shown here is derived from an EMBL/GenBank/DDBJ whole genome shotgun (WGS) entry which is preliminary data.</text>
</comment>
<name>A0A9D2NA84_9FIRM</name>
<dbReference type="InterPro" id="IPR013022">
    <property type="entry name" value="Xyl_isomerase-like_TIM-brl"/>
</dbReference>
<feature type="domain" description="Xylose isomerase-like TIM barrel" evidence="1">
    <location>
        <begin position="26"/>
        <end position="242"/>
    </location>
</feature>
<organism evidence="2 3">
    <name type="scientific">Candidatus Fusicatenibacter intestinigallinarum</name>
    <dbReference type="NCBI Taxonomy" id="2838598"/>
    <lineage>
        <taxon>Bacteria</taxon>
        <taxon>Bacillati</taxon>
        <taxon>Bacillota</taxon>
        <taxon>Clostridia</taxon>
        <taxon>Lachnospirales</taxon>
        <taxon>Lachnospiraceae</taxon>
        <taxon>Fusicatenibacter</taxon>
    </lineage>
</organism>
<evidence type="ECO:0000259" key="1">
    <source>
        <dbReference type="Pfam" id="PF01261"/>
    </source>
</evidence>
<dbReference type="InterPro" id="IPR050312">
    <property type="entry name" value="IolE/XylAMocC-like"/>
</dbReference>